<dbReference type="InterPro" id="IPR036388">
    <property type="entry name" value="WH-like_DNA-bd_sf"/>
</dbReference>
<comment type="caution">
    <text evidence="2">The sequence shown here is derived from an EMBL/GenBank/DDBJ whole genome shotgun (WGS) entry which is preliminary data.</text>
</comment>
<organism evidence="2 3">
    <name type="scientific">Pseudonocardia humida</name>
    <dbReference type="NCBI Taxonomy" id="2800819"/>
    <lineage>
        <taxon>Bacteria</taxon>
        <taxon>Bacillati</taxon>
        <taxon>Actinomycetota</taxon>
        <taxon>Actinomycetes</taxon>
        <taxon>Pseudonocardiales</taxon>
        <taxon>Pseudonocardiaceae</taxon>
        <taxon>Pseudonocardia</taxon>
    </lineage>
</organism>
<name>A0ABT1AE77_9PSEU</name>
<dbReference type="SUPFAM" id="SSF46785">
    <property type="entry name" value="Winged helix' DNA-binding domain"/>
    <property type="match status" value="1"/>
</dbReference>
<dbReference type="Proteomes" id="UP001165283">
    <property type="component" value="Unassembled WGS sequence"/>
</dbReference>
<proteinExistence type="predicted"/>
<protein>
    <submittedName>
        <fullName evidence="2">MarR family transcriptional regulator</fullName>
    </submittedName>
</protein>
<reference evidence="2" key="1">
    <citation type="submission" date="2021-04" db="EMBL/GenBank/DDBJ databases">
        <title>Pseudonocardia sp. nov., isolated from sandy soil of mangrove forest.</title>
        <authorList>
            <person name="Zan Z."/>
            <person name="Huang R."/>
            <person name="Liu W."/>
        </authorList>
    </citation>
    <scope>NUCLEOTIDE SEQUENCE</scope>
    <source>
        <strain evidence="2">S2-4</strain>
    </source>
</reference>
<dbReference type="InterPro" id="IPR036390">
    <property type="entry name" value="WH_DNA-bd_sf"/>
</dbReference>
<dbReference type="PANTHER" id="PTHR33164">
    <property type="entry name" value="TRANSCRIPTIONAL REGULATOR, MARR FAMILY"/>
    <property type="match status" value="1"/>
</dbReference>
<dbReference type="PANTHER" id="PTHR33164:SF43">
    <property type="entry name" value="HTH-TYPE TRANSCRIPTIONAL REPRESSOR YETL"/>
    <property type="match status" value="1"/>
</dbReference>
<dbReference type="SMART" id="SM00347">
    <property type="entry name" value="HTH_MARR"/>
    <property type="match status" value="1"/>
</dbReference>
<sequence>MPDTLAGDVGFRLARAGGAAIRNLNRALARHGLRSRQYTVLVAAAETPGRSQRGLGELLGVDPSAVVAIVDDLERDGLVRREAHPVDRRTRLVVATDAGRARLVEIAGSVGEVDAALLGDLDAGERATLLDLLGRLALD</sequence>
<gene>
    <name evidence="2" type="ORF">KDL28_38550</name>
</gene>
<feature type="domain" description="HTH marR-type" evidence="1">
    <location>
        <begin position="6"/>
        <end position="138"/>
    </location>
</feature>
<dbReference type="Gene3D" id="1.10.10.10">
    <property type="entry name" value="Winged helix-like DNA-binding domain superfamily/Winged helix DNA-binding domain"/>
    <property type="match status" value="1"/>
</dbReference>
<accession>A0ABT1AE77</accession>
<evidence type="ECO:0000313" key="3">
    <source>
        <dbReference type="Proteomes" id="UP001165283"/>
    </source>
</evidence>
<keyword evidence="3" id="KW-1185">Reference proteome</keyword>
<evidence type="ECO:0000259" key="1">
    <source>
        <dbReference type="PROSITE" id="PS50995"/>
    </source>
</evidence>
<dbReference type="RefSeq" id="WP_252446497.1">
    <property type="nucleotide sequence ID" value="NZ_JAGSOV010000100.1"/>
</dbReference>
<dbReference type="PRINTS" id="PR00598">
    <property type="entry name" value="HTHMARR"/>
</dbReference>
<dbReference type="InterPro" id="IPR039422">
    <property type="entry name" value="MarR/SlyA-like"/>
</dbReference>
<dbReference type="EMBL" id="JAGSOV010000100">
    <property type="protein sequence ID" value="MCO1660964.1"/>
    <property type="molecule type" value="Genomic_DNA"/>
</dbReference>
<dbReference type="Pfam" id="PF12802">
    <property type="entry name" value="MarR_2"/>
    <property type="match status" value="1"/>
</dbReference>
<dbReference type="InterPro" id="IPR000835">
    <property type="entry name" value="HTH_MarR-typ"/>
</dbReference>
<evidence type="ECO:0000313" key="2">
    <source>
        <dbReference type="EMBL" id="MCO1660964.1"/>
    </source>
</evidence>
<dbReference type="PROSITE" id="PS50995">
    <property type="entry name" value="HTH_MARR_2"/>
    <property type="match status" value="1"/>
</dbReference>